<protein>
    <submittedName>
        <fullName evidence="2">Uncharacterized protein</fullName>
    </submittedName>
</protein>
<dbReference type="STRING" id="154538.A0A1M2VKG4"/>
<feature type="compositionally biased region" description="Acidic residues" evidence="1">
    <location>
        <begin position="531"/>
        <end position="548"/>
    </location>
</feature>
<feature type="compositionally biased region" description="Low complexity" evidence="1">
    <location>
        <begin position="511"/>
        <end position="530"/>
    </location>
</feature>
<dbReference type="OrthoDB" id="10261384at2759"/>
<evidence type="ECO:0000313" key="3">
    <source>
        <dbReference type="Proteomes" id="UP000184267"/>
    </source>
</evidence>
<feature type="compositionally biased region" description="Acidic residues" evidence="1">
    <location>
        <begin position="448"/>
        <end position="458"/>
    </location>
</feature>
<dbReference type="EMBL" id="MNAD01001083">
    <property type="protein sequence ID" value="OJT08094.1"/>
    <property type="molecule type" value="Genomic_DNA"/>
</dbReference>
<gene>
    <name evidence="2" type="ORF">TRAPUB_1029</name>
</gene>
<sequence length="603" mass="64769">MSDTAGCRILVISPSASRAHQFVERIQALSASRTASTDRALESTEATEADPSLRTSVTSTIGAGNNPLSAGSSTSVPWTIVNKYYAADVHFETHEFEHFRVHHAIGVPAVIYVWGPGEPYEEHIPEIATKIQHYDPEVSLAVRFGDSVPISASASPLSTEDDGLDEFLSSHGFEFVEGERTYRRPTQDIDRHSDDEDSAIPGLPRVIDALSTIMWPSIVQSQTTRQRKSRARELLGWALEEEADDGLRALIADPSASSTDPAEAIATAAANARKSRMQREMEELERWLGDEEAGSGRQYTRDSTDGKVSERAGEVEAEKMQAWVTSAPVHSADGWEDMTTPPAIRTPRPDDGDYHAASSAEHGFEDDFADFVSVTSDSNLPLPSHGFGTGFGHRDDRLLEVSYDVARLTPMHTGASYRSLTSISDFGGDESVFVERDALQGGGYGALGDDDGEGDNDPDLPSRAEILETSRRLFGAAAFAPASEPHAVSQPPAQTSPSSAPTSIMHSQEGPAGASSSTSTPTHPVSTTADADADTSADLSLDSEDGDEPSFAPFDLSRVFSALQGMKAEIAGMEDEDERRRAAARVALGLVYGLEAQRDGQEP</sequence>
<dbReference type="PANTHER" id="PTHR14659">
    <property type="entry name" value="ALPHA- AND GAMMA-ADAPTIN-BINDING PROTEIN P34"/>
    <property type="match status" value="1"/>
</dbReference>
<feature type="compositionally biased region" description="Low complexity" evidence="1">
    <location>
        <begin position="482"/>
        <end position="503"/>
    </location>
</feature>
<feature type="region of interest" description="Disordered" evidence="1">
    <location>
        <begin position="289"/>
        <end position="309"/>
    </location>
</feature>
<feature type="region of interest" description="Disordered" evidence="1">
    <location>
        <begin position="34"/>
        <end position="66"/>
    </location>
</feature>
<dbReference type="AlphaFoldDB" id="A0A1M2VKG4"/>
<evidence type="ECO:0000313" key="2">
    <source>
        <dbReference type="EMBL" id="OJT08094.1"/>
    </source>
</evidence>
<comment type="caution">
    <text evidence="2">The sequence shown here is derived from an EMBL/GenBank/DDBJ whole genome shotgun (WGS) entry which is preliminary data.</text>
</comment>
<dbReference type="OMA" id="PWTIVNK"/>
<feature type="compositionally biased region" description="Basic and acidic residues" evidence="1">
    <location>
        <begin position="299"/>
        <end position="309"/>
    </location>
</feature>
<evidence type="ECO:0000256" key="1">
    <source>
        <dbReference type="SAM" id="MobiDB-lite"/>
    </source>
</evidence>
<proteinExistence type="predicted"/>
<feature type="region of interest" description="Disordered" evidence="1">
    <location>
        <begin position="440"/>
        <end position="462"/>
    </location>
</feature>
<dbReference type="InterPro" id="IPR019341">
    <property type="entry name" value="Alpha/Gamma-adaptin-bd_p34"/>
</dbReference>
<feature type="compositionally biased region" description="Basic and acidic residues" evidence="1">
    <location>
        <begin position="179"/>
        <end position="194"/>
    </location>
</feature>
<reference evidence="2 3" key="1">
    <citation type="submission" date="2016-10" db="EMBL/GenBank/DDBJ databases">
        <title>Genome sequence of the basidiomycete white-rot fungus Trametes pubescens.</title>
        <authorList>
            <person name="Makela M.R."/>
            <person name="Granchi Z."/>
            <person name="Peng M."/>
            <person name="De Vries R.P."/>
            <person name="Grigoriev I."/>
            <person name="Riley R."/>
            <person name="Hilden K."/>
        </authorList>
    </citation>
    <scope>NUCLEOTIDE SEQUENCE [LARGE SCALE GENOMIC DNA]</scope>
    <source>
        <strain evidence="2 3">FBCC735</strain>
    </source>
</reference>
<name>A0A1M2VKG4_TRAPU</name>
<dbReference type="Gene3D" id="3.40.50.11960">
    <property type="match status" value="1"/>
</dbReference>
<feature type="region of interest" description="Disordered" evidence="1">
    <location>
        <begin position="179"/>
        <end position="201"/>
    </location>
</feature>
<feature type="region of interest" description="Disordered" evidence="1">
    <location>
        <begin position="482"/>
        <end position="553"/>
    </location>
</feature>
<accession>A0A1M2VKG4</accession>
<keyword evidence="3" id="KW-1185">Reference proteome</keyword>
<dbReference type="PANTHER" id="PTHR14659:SF1">
    <property type="entry name" value="ALPHA- AND GAMMA-ADAPTIN-BINDING PROTEIN P34"/>
    <property type="match status" value="1"/>
</dbReference>
<feature type="compositionally biased region" description="Polar residues" evidence="1">
    <location>
        <begin position="53"/>
        <end position="66"/>
    </location>
</feature>
<organism evidence="2 3">
    <name type="scientific">Trametes pubescens</name>
    <name type="common">White-rot fungus</name>
    <dbReference type="NCBI Taxonomy" id="154538"/>
    <lineage>
        <taxon>Eukaryota</taxon>
        <taxon>Fungi</taxon>
        <taxon>Dikarya</taxon>
        <taxon>Basidiomycota</taxon>
        <taxon>Agaricomycotina</taxon>
        <taxon>Agaricomycetes</taxon>
        <taxon>Polyporales</taxon>
        <taxon>Polyporaceae</taxon>
        <taxon>Trametes</taxon>
    </lineage>
</organism>
<dbReference type="Proteomes" id="UP000184267">
    <property type="component" value="Unassembled WGS sequence"/>
</dbReference>